<keyword evidence="3" id="KW-1185">Reference proteome</keyword>
<dbReference type="EMBL" id="PVNK01000170">
    <property type="protein sequence ID" value="PRP95451.1"/>
    <property type="molecule type" value="Genomic_DNA"/>
</dbReference>
<gene>
    <name evidence="2" type="ORF">ENSA5_39160</name>
</gene>
<reference evidence="2 3" key="1">
    <citation type="submission" date="2018-03" db="EMBL/GenBank/DDBJ databases">
        <title>Draft Genome Sequences of the Obligatory Marine Myxobacteria Enhygromyxa salina SWB005.</title>
        <authorList>
            <person name="Poehlein A."/>
            <person name="Moghaddam J.A."/>
            <person name="Harms H."/>
            <person name="Alanjari M."/>
            <person name="Koenig G.M."/>
            <person name="Daniel R."/>
            <person name="Schaeberle T.F."/>
        </authorList>
    </citation>
    <scope>NUCLEOTIDE SEQUENCE [LARGE SCALE GENOMIC DNA]</scope>
    <source>
        <strain evidence="2 3">SWB005</strain>
    </source>
</reference>
<protein>
    <submittedName>
        <fullName evidence="2">Uncharacterized protein</fullName>
    </submittedName>
</protein>
<sequence length="77" mass="8118">MVHGGNRHTEVLGPAQSWGELEPPSEATLQVTLDCAPERSPGGMVPPNRGGRWFGSLPSTRSPARDDTVGCTTGSYP</sequence>
<proteinExistence type="predicted"/>
<evidence type="ECO:0000313" key="2">
    <source>
        <dbReference type="EMBL" id="PRP95451.1"/>
    </source>
</evidence>
<organism evidence="2 3">
    <name type="scientific">Enhygromyxa salina</name>
    <dbReference type="NCBI Taxonomy" id="215803"/>
    <lineage>
        <taxon>Bacteria</taxon>
        <taxon>Pseudomonadati</taxon>
        <taxon>Myxococcota</taxon>
        <taxon>Polyangia</taxon>
        <taxon>Nannocystales</taxon>
        <taxon>Nannocystaceae</taxon>
        <taxon>Enhygromyxa</taxon>
    </lineage>
</organism>
<name>A0A2S9XRX6_9BACT</name>
<dbReference type="Proteomes" id="UP000237968">
    <property type="component" value="Unassembled WGS sequence"/>
</dbReference>
<accession>A0A2S9XRX6</accession>
<evidence type="ECO:0000313" key="3">
    <source>
        <dbReference type="Proteomes" id="UP000237968"/>
    </source>
</evidence>
<evidence type="ECO:0000256" key="1">
    <source>
        <dbReference type="SAM" id="MobiDB-lite"/>
    </source>
</evidence>
<comment type="caution">
    <text evidence="2">The sequence shown here is derived from an EMBL/GenBank/DDBJ whole genome shotgun (WGS) entry which is preliminary data.</text>
</comment>
<dbReference type="AlphaFoldDB" id="A0A2S9XRX6"/>
<feature type="region of interest" description="Disordered" evidence="1">
    <location>
        <begin position="1"/>
        <end position="77"/>
    </location>
</feature>